<proteinExistence type="predicted"/>
<name>A0A5B7KHX0_PORTR</name>
<feature type="region of interest" description="Disordered" evidence="1">
    <location>
        <begin position="1"/>
        <end position="65"/>
    </location>
</feature>
<dbReference type="EMBL" id="VSRR010142380">
    <property type="protein sequence ID" value="MPD04709.1"/>
    <property type="molecule type" value="Genomic_DNA"/>
</dbReference>
<feature type="region of interest" description="Disordered" evidence="1">
    <location>
        <begin position="87"/>
        <end position="106"/>
    </location>
</feature>
<comment type="caution">
    <text evidence="2">The sequence shown here is derived from an EMBL/GenBank/DDBJ whole genome shotgun (WGS) entry which is preliminary data.</text>
</comment>
<dbReference type="Proteomes" id="UP000324222">
    <property type="component" value="Unassembled WGS sequence"/>
</dbReference>
<dbReference type="AlphaFoldDB" id="A0A5B7KHX0"/>
<evidence type="ECO:0000313" key="3">
    <source>
        <dbReference type="Proteomes" id="UP000324222"/>
    </source>
</evidence>
<sequence length="106" mass="11237">MVRGVMRGDAGWQRGRSVGRCGGREDNGEVDPCDTSTLHYPLPSSLSPSPLPTPSTITTTTTTTTTRHSSLGVLILSYCLSRPKSKTSFPLSHLGDLLPHRSSGAA</sequence>
<accession>A0A5B7KHX0</accession>
<feature type="compositionally biased region" description="Low complexity" evidence="1">
    <location>
        <begin position="35"/>
        <end position="65"/>
    </location>
</feature>
<evidence type="ECO:0000313" key="2">
    <source>
        <dbReference type="EMBL" id="MPD04709.1"/>
    </source>
</evidence>
<gene>
    <name evidence="2" type="ORF">E2C01_100413</name>
</gene>
<protein>
    <submittedName>
        <fullName evidence="2">Uncharacterized protein</fullName>
    </submittedName>
</protein>
<reference evidence="2 3" key="1">
    <citation type="submission" date="2019-05" db="EMBL/GenBank/DDBJ databases">
        <title>Another draft genome of Portunus trituberculatus and its Hox gene families provides insights of decapod evolution.</title>
        <authorList>
            <person name="Jeong J.-H."/>
            <person name="Song I."/>
            <person name="Kim S."/>
            <person name="Choi T."/>
            <person name="Kim D."/>
            <person name="Ryu S."/>
            <person name="Kim W."/>
        </authorList>
    </citation>
    <scope>NUCLEOTIDE SEQUENCE [LARGE SCALE GENOMIC DNA]</scope>
    <source>
        <tissue evidence="2">Muscle</tissue>
    </source>
</reference>
<evidence type="ECO:0000256" key="1">
    <source>
        <dbReference type="SAM" id="MobiDB-lite"/>
    </source>
</evidence>
<organism evidence="2 3">
    <name type="scientific">Portunus trituberculatus</name>
    <name type="common">Swimming crab</name>
    <name type="synonym">Neptunus trituberculatus</name>
    <dbReference type="NCBI Taxonomy" id="210409"/>
    <lineage>
        <taxon>Eukaryota</taxon>
        <taxon>Metazoa</taxon>
        <taxon>Ecdysozoa</taxon>
        <taxon>Arthropoda</taxon>
        <taxon>Crustacea</taxon>
        <taxon>Multicrustacea</taxon>
        <taxon>Malacostraca</taxon>
        <taxon>Eumalacostraca</taxon>
        <taxon>Eucarida</taxon>
        <taxon>Decapoda</taxon>
        <taxon>Pleocyemata</taxon>
        <taxon>Brachyura</taxon>
        <taxon>Eubrachyura</taxon>
        <taxon>Portunoidea</taxon>
        <taxon>Portunidae</taxon>
        <taxon>Portuninae</taxon>
        <taxon>Portunus</taxon>
    </lineage>
</organism>
<keyword evidence="3" id="KW-1185">Reference proteome</keyword>